<name>A0ABR2NY44_9ROSI</name>
<sequence>MATQWSWLGPGDENLERDGKSTGWVAKFPVNVRSRHTVASGFGCSNETTKFQSLGTGIGFYHRRIHAIANARVQQNALLYLMSKQLHLDV</sequence>
<accession>A0ABR2NY44</accession>
<dbReference type="Proteomes" id="UP001396334">
    <property type="component" value="Unassembled WGS sequence"/>
</dbReference>
<protein>
    <submittedName>
        <fullName evidence="1">Uncharacterized protein</fullName>
    </submittedName>
</protein>
<gene>
    <name evidence="1" type="ORF">V6N11_059786</name>
</gene>
<evidence type="ECO:0000313" key="1">
    <source>
        <dbReference type="EMBL" id="KAK8981101.1"/>
    </source>
</evidence>
<reference evidence="1 2" key="1">
    <citation type="journal article" date="2024" name="G3 (Bethesda)">
        <title>Genome assembly of Hibiscus sabdariffa L. provides insights into metabolisms of medicinal natural products.</title>
        <authorList>
            <person name="Kim T."/>
        </authorList>
    </citation>
    <scope>NUCLEOTIDE SEQUENCE [LARGE SCALE GENOMIC DNA]</scope>
    <source>
        <strain evidence="1">TK-2024</strain>
        <tissue evidence="1">Old leaves</tissue>
    </source>
</reference>
<comment type="caution">
    <text evidence="1">The sequence shown here is derived from an EMBL/GenBank/DDBJ whole genome shotgun (WGS) entry which is preliminary data.</text>
</comment>
<organism evidence="1 2">
    <name type="scientific">Hibiscus sabdariffa</name>
    <name type="common">roselle</name>
    <dbReference type="NCBI Taxonomy" id="183260"/>
    <lineage>
        <taxon>Eukaryota</taxon>
        <taxon>Viridiplantae</taxon>
        <taxon>Streptophyta</taxon>
        <taxon>Embryophyta</taxon>
        <taxon>Tracheophyta</taxon>
        <taxon>Spermatophyta</taxon>
        <taxon>Magnoliopsida</taxon>
        <taxon>eudicotyledons</taxon>
        <taxon>Gunneridae</taxon>
        <taxon>Pentapetalae</taxon>
        <taxon>rosids</taxon>
        <taxon>malvids</taxon>
        <taxon>Malvales</taxon>
        <taxon>Malvaceae</taxon>
        <taxon>Malvoideae</taxon>
        <taxon>Hibiscus</taxon>
    </lineage>
</organism>
<evidence type="ECO:0000313" key="2">
    <source>
        <dbReference type="Proteomes" id="UP001396334"/>
    </source>
</evidence>
<dbReference type="EMBL" id="JBBPBN010000090">
    <property type="protein sequence ID" value="KAK8981101.1"/>
    <property type="molecule type" value="Genomic_DNA"/>
</dbReference>
<proteinExistence type="predicted"/>
<keyword evidence="2" id="KW-1185">Reference proteome</keyword>